<accession>A0A975IZV9</accession>
<feature type="chain" id="PRO_5037677887" description="EF-hand domain-containing protein" evidence="1">
    <location>
        <begin position="26"/>
        <end position="157"/>
    </location>
</feature>
<dbReference type="InterPro" id="IPR002048">
    <property type="entry name" value="EF_hand_dom"/>
</dbReference>
<dbReference type="InterPro" id="IPR011992">
    <property type="entry name" value="EF-hand-dom_pair"/>
</dbReference>
<protein>
    <recommendedName>
        <fullName evidence="2">EF-hand domain-containing protein</fullName>
    </recommendedName>
</protein>
<name>A0A975IZV9_9BACT</name>
<evidence type="ECO:0000313" key="3">
    <source>
        <dbReference type="EMBL" id="QUE50415.1"/>
    </source>
</evidence>
<keyword evidence="1" id="KW-0732">Signal</keyword>
<evidence type="ECO:0000259" key="2">
    <source>
        <dbReference type="Pfam" id="PF13202"/>
    </source>
</evidence>
<dbReference type="Pfam" id="PF13202">
    <property type="entry name" value="EF-hand_5"/>
    <property type="match status" value="2"/>
</dbReference>
<keyword evidence="4" id="KW-1185">Reference proteome</keyword>
<organism evidence="3 4">
    <name type="scientific">Luteolibacter ambystomatis</name>
    <dbReference type="NCBI Taxonomy" id="2824561"/>
    <lineage>
        <taxon>Bacteria</taxon>
        <taxon>Pseudomonadati</taxon>
        <taxon>Verrucomicrobiota</taxon>
        <taxon>Verrucomicrobiia</taxon>
        <taxon>Verrucomicrobiales</taxon>
        <taxon>Verrucomicrobiaceae</taxon>
        <taxon>Luteolibacter</taxon>
    </lineage>
</organism>
<dbReference type="AlphaFoldDB" id="A0A975IZV9"/>
<sequence>MKALLRTTLGAALLWLGLFPTEAHAISASVYDKLFDRADLNHDNFLSLDEFLATQPRGSRWVDVAWRFQYNDENQDNYLDKLEYRASRGGKDGGRPSKVNTFLTADLDHDNALDPSEFALTQPQVWPTRKVMILFAQRDRDANEELSPKEFGVVLPK</sequence>
<dbReference type="RefSeq" id="WP_211630555.1">
    <property type="nucleotide sequence ID" value="NZ_CP073100.1"/>
</dbReference>
<dbReference type="GO" id="GO:0005509">
    <property type="term" value="F:calcium ion binding"/>
    <property type="evidence" value="ECO:0007669"/>
    <property type="project" value="InterPro"/>
</dbReference>
<proteinExistence type="predicted"/>
<dbReference type="SUPFAM" id="SSF47473">
    <property type="entry name" value="EF-hand"/>
    <property type="match status" value="1"/>
</dbReference>
<feature type="signal peptide" evidence="1">
    <location>
        <begin position="1"/>
        <end position="25"/>
    </location>
</feature>
<dbReference type="EMBL" id="CP073100">
    <property type="protein sequence ID" value="QUE50415.1"/>
    <property type="molecule type" value="Genomic_DNA"/>
</dbReference>
<evidence type="ECO:0000256" key="1">
    <source>
        <dbReference type="SAM" id="SignalP"/>
    </source>
</evidence>
<reference evidence="3" key="1">
    <citation type="submission" date="2021-04" db="EMBL/GenBank/DDBJ databases">
        <title>Luteolibacter sp. 32A isolated from the skin of an Anderson's salamander (Ambystoma andersonii).</title>
        <authorList>
            <person name="Spergser J."/>
            <person name="Busse H.-J."/>
        </authorList>
    </citation>
    <scope>NUCLEOTIDE SEQUENCE</scope>
    <source>
        <strain evidence="3">32A</strain>
    </source>
</reference>
<evidence type="ECO:0000313" key="4">
    <source>
        <dbReference type="Proteomes" id="UP000676169"/>
    </source>
</evidence>
<dbReference type="InterPro" id="IPR018247">
    <property type="entry name" value="EF_Hand_1_Ca_BS"/>
</dbReference>
<dbReference type="KEGG" id="lamb:KBB96_16290"/>
<dbReference type="PROSITE" id="PS00018">
    <property type="entry name" value="EF_HAND_1"/>
    <property type="match status" value="2"/>
</dbReference>
<feature type="domain" description="EF-hand" evidence="2">
    <location>
        <begin position="33"/>
        <end position="51"/>
    </location>
</feature>
<feature type="domain" description="EF-hand" evidence="2">
    <location>
        <begin position="101"/>
        <end position="118"/>
    </location>
</feature>
<gene>
    <name evidence="3" type="ORF">KBB96_16290</name>
</gene>
<dbReference type="Gene3D" id="1.10.238.10">
    <property type="entry name" value="EF-hand"/>
    <property type="match status" value="1"/>
</dbReference>
<dbReference type="Proteomes" id="UP000676169">
    <property type="component" value="Chromosome"/>
</dbReference>